<dbReference type="RefSeq" id="WP_188698511.1">
    <property type="nucleotide sequence ID" value="NZ_BMIR01000029.1"/>
</dbReference>
<proteinExistence type="inferred from homology"/>
<dbReference type="InterPro" id="IPR009097">
    <property type="entry name" value="Cyclic_Pdiesterase"/>
</dbReference>
<comment type="similarity">
    <text evidence="2">Belongs to the 2H phosphoesterase superfamily. ThpR family.</text>
</comment>
<protein>
    <recommendedName>
        <fullName evidence="2">RNA 2',3'-cyclic phosphodiesterase</fullName>
        <shortName evidence="2">RNA 2',3'-CPDase</shortName>
        <ecNumber evidence="2">3.1.4.58</ecNumber>
    </recommendedName>
</protein>
<dbReference type="PANTHER" id="PTHR35561:SF1">
    <property type="entry name" value="RNA 2',3'-CYCLIC PHOSPHODIESTERASE"/>
    <property type="match status" value="1"/>
</dbReference>
<dbReference type="SUPFAM" id="SSF55144">
    <property type="entry name" value="LigT-like"/>
    <property type="match status" value="1"/>
</dbReference>
<keyword evidence="1 2" id="KW-0378">Hydrolase</keyword>
<gene>
    <name evidence="3" type="ORF">GCM10011391_37700</name>
</gene>
<comment type="catalytic activity">
    <reaction evidence="2">
        <text>a 3'-end 2',3'-cyclophospho-ribonucleotide-RNA + H2O = a 3'-end 2'-phospho-ribonucleotide-RNA + H(+)</text>
        <dbReference type="Rhea" id="RHEA:11828"/>
        <dbReference type="Rhea" id="RHEA-COMP:10464"/>
        <dbReference type="Rhea" id="RHEA-COMP:17353"/>
        <dbReference type="ChEBI" id="CHEBI:15377"/>
        <dbReference type="ChEBI" id="CHEBI:15378"/>
        <dbReference type="ChEBI" id="CHEBI:83064"/>
        <dbReference type="ChEBI" id="CHEBI:173113"/>
        <dbReference type="EC" id="3.1.4.58"/>
    </reaction>
</comment>
<dbReference type="Proteomes" id="UP000628775">
    <property type="component" value="Unassembled WGS sequence"/>
</dbReference>
<dbReference type="InterPro" id="IPR004175">
    <property type="entry name" value="RNA_CPDase"/>
</dbReference>
<feature type="short sequence motif" description="HXTX 2" evidence="2">
    <location>
        <begin position="128"/>
        <end position="131"/>
    </location>
</feature>
<feature type="active site" description="Proton acceptor" evidence="2">
    <location>
        <position position="128"/>
    </location>
</feature>
<dbReference type="PANTHER" id="PTHR35561">
    <property type="entry name" value="RNA 2',3'-CYCLIC PHOSPHODIESTERASE"/>
    <property type="match status" value="1"/>
</dbReference>
<sequence length="189" mass="21717">MTSHYFLAIPLPERIKAALSLLSEQLKKQCAYKVWTGPEDYHITLVFLGGVPVEQLQQLERMLEHYLPKLSSMTLALEGLSSFGSKVHPRVLFAKVQHSPLLMQNQQLIAECCKQCGLKTETRPYRPHVTLGKKWTGGRPISWGELPTLSSVIQHSEWQSEEIVLYEIHPGAHPKYKPYRIFNLKDRQE</sequence>
<feature type="active site" description="Proton donor" evidence="2">
    <location>
        <position position="42"/>
    </location>
</feature>
<dbReference type="GO" id="GO:0004113">
    <property type="term" value="F:2',3'-cyclic-nucleotide 3'-phosphodiesterase activity"/>
    <property type="evidence" value="ECO:0007669"/>
    <property type="project" value="InterPro"/>
</dbReference>
<evidence type="ECO:0000313" key="4">
    <source>
        <dbReference type="Proteomes" id="UP000628775"/>
    </source>
</evidence>
<dbReference type="AlphaFoldDB" id="A0A8J3E0Q1"/>
<dbReference type="Gene3D" id="3.90.1140.10">
    <property type="entry name" value="Cyclic phosphodiesterase"/>
    <property type="match status" value="1"/>
</dbReference>
<dbReference type="GO" id="GO:0008664">
    <property type="term" value="F:RNA 2',3'-cyclic 3'-phosphodiesterase activity"/>
    <property type="evidence" value="ECO:0007669"/>
    <property type="project" value="UniProtKB-EC"/>
</dbReference>
<comment type="function">
    <text evidence="2">Hydrolyzes RNA 2',3'-cyclic phosphodiester to an RNA 2'-phosphomonoester.</text>
</comment>
<dbReference type="EMBL" id="BMIR01000029">
    <property type="protein sequence ID" value="GGE55163.1"/>
    <property type="molecule type" value="Genomic_DNA"/>
</dbReference>
<comment type="caution">
    <text evidence="3">The sequence shown here is derived from an EMBL/GenBank/DDBJ whole genome shotgun (WGS) entry which is preliminary data.</text>
</comment>
<dbReference type="NCBIfam" id="TIGR02258">
    <property type="entry name" value="2_5_ligase"/>
    <property type="match status" value="1"/>
</dbReference>
<dbReference type="HAMAP" id="MF_01940">
    <property type="entry name" value="RNA_CPDase"/>
    <property type="match status" value="1"/>
</dbReference>
<keyword evidence="4" id="KW-1185">Reference proteome</keyword>
<evidence type="ECO:0000313" key="3">
    <source>
        <dbReference type="EMBL" id="GGE55163.1"/>
    </source>
</evidence>
<feature type="short sequence motif" description="HXTX 1" evidence="2">
    <location>
        <begin position="42"/>
        <end position="45"/>
    </location>
</feature>
<name>A0A8J3E0Q1_9BACL</name>
<reference evidence="3" key="1">
    <citation type="journal article" date="2014" name="Int. J. Syst. Evol. Microbiol.">
        <title>Complete genome sequence of Corynebacterium casei LMG S-19264T (=DSM 44701T), isolated from a smear-ripened cheese.</title>
        <authorList>
            <consortium name="US DOE Joint Genome Institute (JGI-PGF)"/>
            <person name="Walter F."/>
            <person name="Albersmeier A."/>
            <person name="Kalinowski J."/>
            <person name="Ruckert C."/>
        </authorList>
    </citation>
    <scope>NUCLEOTIDE SEQUENCE</scope>
    <source>
        <strain evidence="3">CGMCC 1.15371</strain>
    </source>
</reference>
<dbReference type="EC" id="3.1.4.58" evidence="2"/>
<organism evidence="3 4">
    <name type="scientific">Pullulanibacillus camelliae</name>
    <dbReference type="NCBI Taxonomy" id="1707096"/>
    <lineage>
        <taxon>Bacteria</taxon>
        <taxon>Bacillati</taxon>
        <taxon>Bacillota</taxon>
        <taxon>Bacilli</taxon>
        <taxon>Bacillales</taxon>
        <taxon>Sporolactobacillaceae</taxon>
        <taxon>Pullulanibacillus</taxon>
    </lineage>
</organism>
<reference evidence="3" key="2">
    <citation type="submission" date="2020-09" db="EMBL/GenBank/DDBJ databases">
        <authorList>
            <person name="Sun Q."/>
            <person name="Zhou Y."/>
        </authorList>
    </citation>
    <scope>NUCLEOTIDE SEQUENCE</scope>
    <source>
        <strain evidence="3">CGMCC 1.15371</strain>
    </source>
</reference>
<accession>A0A8J3E0Q1</accession>
<dbReference type="Pfam" id="PF13563">
    <property type="entry name" value="2_5_RNA_ligase2"/>
    <property type="match status" value="1"/>
</dbReference>
<evidence type="ECO:0000256" key="1">
    <source>
        <dbReference type="ARBA" id="ARBA00022801"/>
    </source>
</evidence>
<evidence type="ECO:0000256" key="2">
    <source>
        <dbReference type="HAMAP-Rule" id="MF_01940"/>
    </source>
</evidence>